<keyword evidence="2" id="KW-0378">Hydrolase</keyword>
<dbReference type="Pfam" id="PF07683">
    <property type="entry name" value="CobW_C"/>
    <property type="match status" value="1"/>
</dbReference>
<keyword evidence="3" id="KW-0143">Chaperone</keyword>
<comment type="caution">
    <text evidence="8">The sequence shown here is derived from an EMBL/GenBank/DDBJ whole genome shotgun (WGS) entry which is preliminary data.</text>
</comment>
<feature type="domain" description="CobW C-terminal" evidence="7">
    <location>
        <begin position="287"/>
        <end position="375"/>
    </location>
</feature>
<keyword evidence="1" id="KW-0547">Nucleotide-binding</keyword>
<organism evidence="8 9">
    <name type="scientific">Romeriopsis navalis LEGE 11480</name>
    <dbReference type="NCBI Taxonomy" id="2777977"/>
    <lineage>
        <taxon>Bacteria</taxon>
        <taxon>Bacillati</taxon>
        <taxon>Cyanobacteriota</taxon>
        <taxon>Cyanophyceae</taxon>
        <taxon>Leptolyngbyales</taxon>
        <taxon>Leptolyngbyaceae</taxon>
        <taxon>Romeriopsis</taxon>
        <taxon>Romeriopsis navalis</taxon>
    </lineage>
</organism>
<dbReference type="GO" id="GO:0000166">
    <property type="term" value="F:nucleotide binding"/>
    <property type="evidence" value="ECO:0007669"/>
    <property type="project" value="UniProtKB-KW"/>
</dbReference>
<comment type="similarity">
    <text evidence="4">Belongs to the SIMIBI class G3E GTPase family. ZNG1 subfamily.</text>
</comment>
<feature type="region of interest" description="Disordered" evidence="6">
    <location>
        <begin position="231"/>
        <end position="282"/>
    </location>
</feature>
<keyword evidence="9" id="KW-1185">Reference proteome</keyword>
<dbReference type="InterPro" id="IPR003495">
    <property type="entry name" value="CobW/HypB/UreG_nucleotide-bd"/>
</dbReference>
<evidence type="ECO:0000256" key="4">
    <source>
        <dbReference type="ARBA" id="ARBA00034320"/>
    </source>
</evidence>
<dbReference type="SUPFAM" id="SSF90002">
    <property type="entry name" value="Hypothetical protein YjiA, C-terminal domain"/>
    <property type="match status" value="1"/>
</dbReference>
<dbReference type="InterPro" id="IPR011629">
    <property type="entry name" value="CobW-like_C"/>
</dbReference>
<dbReference type="InterPro" id="IPR051316">
    <property type="entry name" value="Zinc-reg_GTPase_activator"/>
</dbReference>
<evidence type="ECO:0000313" key="8">
    <source>
        <dbReference type="EMBL" id="MBE9028930.1"/>
    </source>
</evidence>
<accession>A0A928VLX5</accession>
<proteinExistence type="inferred from homology"/>
<dbReference type="Proteomes" id="UP000625316">
    <property type="component" value="Unassembled WGS sequence"/>
</dbReference>
<sequence length="390" mass="43787">MVNLSAEHQEQTTLQLPKRGMPVTIITGFLGSGKTTLLNHILSNRQNLKVAVLVNEFGDIDIDSQLLVSIDEDMVQLSNGCICCTINDSLVDAVYDVMAREEQIDYLVIETTGIADPLPIMLTFVGTDLRDFTRLDSVITLVDAETFTPEHFQSEAAFNQITYGDIILLNKTDLVDAAKVSEVEVTIHEIKAGARILQSQHGRVPLSALLDVGGADTDAYAGLIQEEIERSATDSDNHRHHHSDHTHGHDSHDHSADHSHAHHHDHDHPHDHEHHHHHSDHLTQDGFISIAYESDQPFSIVAFQKFLEALSVDVFRAKGILWFEDIPSRHIFQLTGKRYQLDTDQWPTAQRKNQVVVIGRNLEPTIIRHQLANCHAKSPHPTSTHFSYSH</sequence>
<dbReference type="SMART" id="SM00833">
    <property type="entry name" value="CobW_C"/>
    <property type="match status" value="1"/>
</dbReference>
<dbReference type="SUPFAM" id="SSF52540">
    <property type="entry name" value="P-loop containing nucleoside triphosphate hydrolases"/>
    <property type="match status" value="1"/>
</dbReference>
<dbReference type="GO" id="GO:0016787">
    <property type="term" value="F:hydrolase activity"/>
    <property type="evidence" value="ECO:0007669"/>
    <property type="project" value="UniProtKB-KW"/>
</dbReference>
<evidence type="ECO:0000256" key="3">
    <source>
        <dbReference type="ARBA" id="ARBA00023186"/>
    </source>
</evidence>
<dbReference type="PANTHER" id="PTHR13748:SF59">
    <property type="entry name" value="COBW C-TERMINAL DOMAIN-CONTAINING PROTEIN"/>
    <property type="match status" value="1"/>
</dbReference>
<evidence type="ECO:0000256" key="1">
    <source>
        <dbReference type="ARBA" id="ARBA00022741"/>
    </source>
</evidence>
<evidence type="ECO:0000256" key="2">
    <source>
        <dbReference type="ARBA" id="ARBA00022801"/>
    </source>
</evidence>
<comment type="catalytic activity">
    <reaction evidence="5">
        <text>GTP + H2O = GDP + phosphate + H(+)</text>
        <dbReference type="Rhea" id="RHEA:19669"/>
        <dbReference type="ChEBI" id="CHEBI:15377"/>
        <dbReference type="ChEBI" id="CHEBI:15378"/>
        <dbReference type="ChEBI" id="CHEBI:37565"/>
        <dbReference type="ChEBI" id="CHEBI:43474"/>
        <dbReference type="ChEBI" id="CHEBI:58189"/>
    </reaction>
    <physiologicalReaction direction="left-to-right" evidence="5">
        <dbReference type="Rhea" id="RHEA:19670"/>
    </physiologicalReaction>
</comment>
<protein>
    <submittedName>
        <fullName evidence="8">GTP-binding protein</fullName>
    </submittedName>
</protein>
<dbReference type="Gene3D" id="3.40.50.300">
    <property type="entry name" value="P-loop containing nucleotide triphosphate hydrolases"/>
    <property type="match status" value="1"/>
</dbReference>
<evidence type="ECO:0000313" key="9">
    <source>
        <dbReference type="Proteomes" id="UP000625316"/>
    </source>
</evidence>
<dbReference type="AlphaFoldDB" id="A0A928VLX5"/>
<dbReference type="Gene3D" id="3.30.1220.10">
    <property type="entry name" value="CobW-like, C-terminal domain"/>
    <property type="match status" value="1"/>
</dbReference>
<evidence type="ECO:0000259" key="7">
    <source>
        <dbReference type="SMART" id="SM00833"/>
    </source>
</evidence>
<feature type="compositionally biased region" description="Basic and acidic residues" evidence="6">
    <location>
        <begin position="245"/>
        <end position="272"/>
    </location>
</feature>
<evidence type="ECO:0000256" key="5">
    <source>
        <dbReference type="ARBA" id="ARBA00049117"/>
    </source>
</evidence>
<gene>
    <name evidence="8" type="ORF">IQ266_04030</name>
</gene>
<reference evidence="8" key="1">
    <citation type="submission" date="2020-10" db="EMBL/GenBank/DDBJ databases">
        <authorList>
            <person name="Castelo-Branco R."/>
            <person name="Eusebio N."/>
            <person name="Adriana R."/>
            <person name="Vieira A."/>
            <person name="Brugerolle De Fraissinette N."/>
            <person name="Rezende De Castro R."/>
            <person name="Schneider M.P."/>
            <person name="Vasconcelos V."/>
            <person name="Leao P.N."/>
        </authorList>
    </citation>
    <scope>NUCLEOTIDE SEQUENCE</scope>
    <source>
        <strain evidence="8">LEGE 11480</strain>
    </source>
</reference>
<dbReference type="InterPro" id="IPR027417">
    <property type="entry name" value="P-loop_NTPase"/>
</dbReference>
<dbReference type="Pfam" id="PF02492">
    <property type="entry name" value="cobW"/>
    <property type="match status" value="1"/>
</dbReference>
<evidence type="ECO:0000256" key="6">
    <source>
        <dbReference type="SAM" id="MobiDB-lite"/>
    </source>
</evidence>
<dbReference type="PANTHER" id="PTHR13748">
    <property type="entry name" value="COBW-RELATED"/>
    <property type="match status" value="1"/>
</dbReference>
<dbReference type="CDD" id="cd03112">
    <property type="entry name" value="CobW-like"/>
    <property type="match status" value="1"/>
</dbReference>
<dbReference type="RefSeq" id="WP_264323753.1">
    <property type="nucleotide sequence ID" value="NZ_JADEXQ010000009.1"/>
</dbReference>
<dbReference type="EMBL" id="JADEXQ010000009">
    <property type="protein sequence ID" value="MBE9028930.1"/>
    <property type="molecule type" value="Genomic_DNA"/>
</dbReference>
<dbReference type="InterPro" id="IPR036627">
    <property type="entry name" value="CobW-likC_sf"/>
</dbReference>
<name>A0A928VLX5_9CYAN</name>